<keyword evidence="4" id="KW-1185">Reference proteome</keyword>
<comment type="caution">
    <text evidence="3">The sequence shown here is derived from an EMBL/GenBank/DDBJ whole genome shotgun (WGS) entry which is preliminary data.</text>
</comment>
<feature type="region of interest" description="Disordered" evidence="1">
    <location>
        <begin position="25"/>
        <end position="51"/>
    </location>
</feature>
<dbReference type="Proteomes" id="UP001474421">
    <property type="component" value="Unassembled WGS sequence"/>
</dbReference>
<evidence type="ECO:0000256" key="2">
    <source>
        <dbReference type="SAM" id="Phobius"/>
    </source>
</evidence>
<keyword evidence="2" id="KW-0812">Transmembrane</keyword>
<feature type="region of interest" description="Disordered" evidence="1">
    <location>
        <begin position="305"/>
        <end position="340"/>
    </location>
</feature>
<dbReference type="AlphaFoldDB" id="A0AAW1CDY6"/>
<gene>
    <name evidence="3" type="ORF">NXF25_003802</name>
</gene>
<dbReference type="PANTHER" id="PTHR34179">
    <property type="entry name" value="TUMOR PROTEIN P53-INDUCIBLE PROTEIN 13"/>
    <property type="match status" value="1"/>
</dbReference>
<accession>A0AAW1CDY6</accession>
<proteinExistence type="predicted"/>
<feature type="compositionally biased region" description="Basic residues" evidence="1">
    <location>
        <begin position="30"/>
        <end position="40"/>
    </location>
</feature>
<organism evidence="3 4">
    <name type="scientific">Crotalus adamanteus</name>
    <name type="common">Eastern diamondback rattlesnake</name>
    <dbReference type="NCBI Taxonomy" id="8729"/>
    <lineage>
        <taxon>Eukaryota</taxon>
        <taxon>Metazoa</taxon>
        <taxon>Chordata</taxon>
        <taxon>Craniata</taxon>
        <taxon>Vertebrata</taxon>
        <taxon>Euteleostomi</taxon>
        <taxon>Lepidosauria</taxon>
        <taxon>Squamata</taxon>
        <taxon>Bifurcata</taxon>
        <taxon>Unidentata</taxon>
        <taxon>Episquamata</taxon>
        <taxon>Toxicofera</taxon>
        <taxon>Serpentes</taxon>
        <taxon>Colubroidea</taxon>
        <taxon>Viperidae</taxon>
        <taxon>Crotalinae</taxon>
        <taxon>Crotalus</taxon>
    </lineage>
</organism>
<feature type="region of interest" description="Disordered" evidence="1">
    <location>
        <begin position="165"/>
        <end position="216"/>
    </location>
</feature>
<dbReference type="EMBL" id="JAOTOJ010000001">
    <property type="protein sequence ID" value="KAK9412627.1"/>
    <property type="molecule type" value="Genomic_DNA"/>
</dbReference>
<dbReference type="GO" id="GO:0005737">
    <property type="term" value="C:cytoplasm"/>
    <property type="evidence" value="ECO:0007669"/>
    <property type="project" value="TreeGrafter"/>
</dbReference>
<sequence>MWLAKWFHVTREAILETAGLGRAGQWGRLGRPRRRRRRGRPGPMGEPRPPPGAPLLFFVLSLAGNGGGQPLARIPRGTILHTPKVEVAFAATGWETHLHHRWLQKAMGRGACPAKQKLLPLWERLPTVQQFRTYGRLRRAVFLPRFAPTGTKRLAEKAGRALEEERLLSRAQPNFHDGKDSLKPARRTPPNQPGDASEVPGHRSATKPGGQPPLSSIATEAGAAHEAGCRCPDSQRATVAARALEAGQGGLRVPTPRTEEAAWAASALTFLLVVLTLAVLYTRLHRKCRRGPSLYWMIGGEEGHETVASKSGPGGPCDPPRGEGEAAAPDLGAFAEESSP</sequence>
<keyword evidence="2" id="KW-1133">Transmembrane helix</keyword>
<keyword evidence="2" id="KW-0472">Membrane</keyword>
<reference evidence="3 4" key="1">
    <citation type="journal article" date="2024" name="Proc. Natl. Acad. Sci. U.S.A.">
        <title>The genetic regulatory architecture and epigenomic basis for age-related changes in rattlesnake venom.</title>
        <authorList>
            <person name="Hogan M.P."/>
            <person name="Holding M.L."/>
            <person name="Nystrom G.S."/>
            <person name="Colston T.J."/>
            <person name="Bartlett D.A."/>
            <person name="Mason A.J."/>
            <person name="Ellsworth S.A."/>
            <person name="Rautsaw R.M."/>
            <person name="Lawrence K.C."/>
            <person name="Strickland J.L."/>
            <person name="He B."/>
            <person name="Fraser P."/>
            <person name="Margres M.J."/>
            <person name="Gilbert D.M."/>
            <person name="Gibbs H.L."/>
            <person name="Parkinson C.L."/>
            <person name="Rokyta D.R."/>
        </authorList>
    </citation>
    <scope>NUCLEOTIDE SEQUENCE [LARGE SCALE GENOMIC DNA]</scope>
    <source>
        <strain evidence="3">DRR0105</strain>
    </source>
</reference>
<evidence type="ECO:0000313" key="4">
    <source>
        <dbReference type="Proteomes" id="UP001474421"/>
    </source>
</evidence>
<evidence type="ECO:0000256" key="1">
    <source>
        <dbReference type="SAM" id="MobiDB-lite"/>
    </source>
</evidence>
<protein>
    <submittedName>
        <fullName evidence="3">Tumor protein p53-inducible protein 13</fullName>
    </submittedName>
</protein>
<feature type="transmembrane region" description="Helical" evidence="2">
    <location>
        <begin position="261"/>
        <end position="281"/>
    </location>
</feature>
<name>A0AAW1CDY6_CROAD</name>
<evidence type="ECO:0000313" key="3">
    <source>
        <dbReference type="EMBL" id="KAK9412627.1"/>
    </source>
</evidence>
<dbReference type="PANTHER" id="PTHR34179:SF1">
    <property type="entry name" value="TUMOR PROTEIN P53-INDUCIBLE PROTEIN 13"/>
    <property type="match status" value="1"/>
</dbReference>